<dbReference type="AlphaFoldDB" id="A0A6J2JR68"/>
<evidence type="ECO:0000259" key="3">
    <source>
        <dbReference type="Pfam" id="PF00561"/>
    </source>
</evidence>
<evidence type="ECO:0000313" key="4">
    <source>
        <dbReference type="Proteomes" id="UP000504629"/>
    </source>
</evidence>
<dbReference type="Pfam" id="PF00561">
    <property type="entry name" value="Abhydrolase_1"/>
    <property type="match status" value="1"/>
</dbReference>
<evidence type="ECO:0000256" key="2">
    <source>
        <dbReference type="ARBA" id="ARBA00022801"/>
    </source>
</evidence>
<feature type="domain" description="AB hydrolase-1" evidence="3">
    <location>
        <begin position="49"/>
        <end position="302"/>
    </location>
</feature>
<dbReference type="RefSeq" id="XP_028030764.1">
    <property type="nucleotide sequence ID" value="XM_028174963.1"/>
</dbReference>
<dbReference type="KEGG" id="bman:114243457"/>
<dbReference type="InterPro" id="IPR029058">
    <property type="entry name" value="AB_hydrolase_fold"/>
</dbReference>
<dbReference type="GO" id="GO:0016787">
    <property type="term" value="F:hydrolase activity"/>
    <property type="evidence" value="ECO:0007669"/>
    <property type="project" value="UniProtKB-KW"/>
</dbReference>
<dbReference type="OrthoDB" id="6431331at2759"/>
<dbReference type="Gene3D" id="3.40.50.1820">
    <property type="entry name" value="alpha/beta hydrolase"/>
    <property type="match status" value="1"/>
</dbReference>
<dbReference type="PANTHER" id="PTHR43798">
    <property type="entry name" value="MONOACYLGLYCEROL LIPASE"/>
    <property type="match status" value="1"/>
</dbReference>
<protein>
    <submittedName>
        <fullName evidence="5">Serine hydrolase-like protein 2</fullName>
    </submittedName>
</protein>
<evidence type="ECO:0000313" key="5">
    <source>
        <dbReference type="RefSeq" id="XP_028030764.1"/>
    </source>
</evidence>
<gene>
    <name evidence="5" type="primary">LOC114243457</name>
</gene>
<dbReference type="InterPro" id="IPR000073">
    <property type="entry name" value="AB_hydrolase_1"/>
</dbReference>
<sequence>MKPRLKILPCILHTYIILVTAMKVLKEWTIPLPWGKLALVSWGDPRGDPILLIHGRQDSVATYIPLLELLPDKYYYVGYDMPGHGKSDAFPIGLKLSRLHFTPVIEYVAKHLGWTTFTCMAHSMGGEQAMFYNAINPGQIKKLILLDVGLSLQRLQMVPMNEYYKSFYDAHYVDYHKQITERKAYSKEEALKAVVKARGVNREQAEIILSRNLIQIGDDRFVLSWDNRLKLLAPSNYPKEYYYELFSRNSPPTLLLQATEERRGSEDRIQAVKEILTKMEENCGNFLIVSVTGGHDVHLTNPERCAKHISEFLDKDFGKSKL</sequence>
<organism evidence="4 5">
    <name type="scientific">Bombyx mandarina</name>
    <name type="common">Wild silk moth</name>
    <name type="synonym">Wild silkworm</name>
    <dbReference type="NCBI Taxonomy" id="7092"/>
    <lineage>
        <taxon>Eukaryota</taxon>
        <taxon>Metazoa</taxon>
        <taxon>Ecdysozoa</taxon>
        <taxon>Arthropoda</taxon>
        <taxon>Hexapoda</taxon>
        <taxon>Insecta</taxon>
        <taxon>Pterygota</taxon>
        <taxon>Neoptera</taxon>
        <taxon>Endopterygota</taxon>
        <taxon>Lepidoptera</taxon>
        <taxon>Glossata</taxon>
        <taxon>Ditrysia</taxon>
        <taxon>Bombycoidea</taxon>
        <taxon>Bombycidae</taxon>
        <taxon>Bombycinae</taxon>
        <taxon>Bombyx</taxon>
    </lineage>
</organism>
<dbReference type="InterPro" id="IPR050266">
    <property type="entry name" value="AB_hydrolase_sf"/>
</dbReference>
<dbReference type="GO" id="GO:0016020">
    <property type="term" value="C:membrane"/>
    <property type="evidence" value="ECO:0007669"/>
    <property type="project" value="TreeGrafter"/>
</dbReference>
<name>A0A6J2JR68_BOMMA</name>
<dbReference type="PANTHER" id="PTHR43798:SF14">
    <property type="entry name" value="SERINE HYDROLASE-LIKE PROTEIN DDB_G0286239"/>
    <property type="match status" value="1"/>
</dbReference>
<evidence type="ECO:0000256" key="1">
    <source>
        <dbReference type="ARBA" id="ARBA00008645"/>
    </source>
</evidence>
<dbReference type="GeneID" id="114243457"/>
<accession>A0A6J2JR68</accession>
<reference evidence="5" key="1">
    <citation type="submission" date="2025-08" db="UniProtKB">
        <authorList>
            <consortium name="RefSeq"/>
        </authorList>
    </citation>
    <scope>IDENTIFICATION</scope>
    <source>
        <tissue evidence="5">Silk gland</tissue>
    </source>
</reference>
<proteinExistence type="inferred from homology"/>
<comment type="similarity">
    <text evidence="1">Belongs to the AB hydrolase superfamily.</text>
</comment>
<dbReference type="SUPFAM" id="SSF53474">
    <property type="entry name" value="alpha/beta-Hydrolases"/>
    <property type="match status" value="1"/>
</dbReference>
<dbReference type="Proteomes" id="UP000504629">
    <property type="component" value="Unplaced"/>
</dbReference>
<keyword evidence="4" id="KW-1185">Reference proteome</keyword>
<keyword evidence="2" id="KW-0378">Hydrolase</keyword>